<evidence type="ECO:0000256" key="1">
    <source>
        <dbReference type="ARBA" id="ARBA00004496"/>
    </source>
</evidence>
<gene>
    <name evidence="6" type="ORF">AV530_007039</name>
</gene>
<dbReference type="PANTHER" id="PTHR22710:SF2">
    <property type="entry name" value="X-RAY RADIATION RESISTANCE-ASSOCIATED PROTEIN 1"/>
    <property type="match status" value="1"/>
</dbReference>
<feature type="region of interest" description="Disordered" evidence="5">
    <location>
        <begin position="73"/>
        <end position="93"/>
    </location>
</feature>
<dbReference type="PANTHER" id="PTHR22710">
    <property type="entry name" value="X-RAY RADIATION RESISTANCE ASSOCIATED PROTEIN 1 XRRA1"/>
    <property type="match status" value="1"/>
</dbReference>
<feature type="region of interest" description="Disordered" evidence="5">
    <location>
        <begin position="1"/>
        <end position="23"/>
    </location>
</feature>
<keyword evidence="3" id="KW-0433">Leucine-rich repeat</keyword>
<sequence length="129" mass="14228">MAEGKPEKTSEQNEDGSSQVVPERYKGYEELLGGDTDPDFIEPVGIQKNVQALYYILKHPLVYRDAKPRLDSVQKPYVPRKKRGRMPGPPAQQTRAEVLEGILTAMGNASTFTEVPLGDQNVAVGESGR</sequence>
<dbReference type="GO" id="GO:0005634">
    <property type="term" value="C:nucleus"/>
    <property type="evidence" value="ECO:0007669"/>
    <property type="project" value="TreeGrafter"/>
</dbReference>
<name>A0A1V4KN37_PATFA</name>
<comment type="subcellular location">
    <subcellularLocation>
        <location evidence="1">Cytoplasm</location>
    </subcellularLocation>
</comment>
<dbReference type="STRING" id="372326.A0A1V4KN37"/>
<evidence type="ECO:0000256" key="3">
    <source>
        <dbReference type="ARBA" id="ARBA00022614"/>
    </source>
</evidence>
<keyword evidence="4" id="KW-0677">Repeat</keyword>
<evidence type="ECO:0000256" key="2">
    <source>
        <dbReference type="ARBA" id="ARBA00022490"/>
    </source>
</evidence>
<evidence type="ECO:0000313" key="7">
    <source>
        <dbReference type="Proteomes" id="UP000190648"/>
    </source>
</evidence>
<protein>
    <submittedName>
        <fullName evidence="6">Uncharacterized protein</fullName>
    </submittedName>
</protein>
<reference evidence="6 7" key="1">
    <citation type="submission" date="2016-02" db="EMBL/GenBank/DDBJ databases">
        <title>Band-tailed pigeon sequencing and assembly.</title>
        <authorList>
            <person name="Soares A.E."/>
            <person name="Novak B.J."/>
            <person name="Rice E.S."/>
            <person name="O'Connell B."/>
            <person name="Chang D."/>
            <person name="Weber S."/>
            <person name="Shapiro B."/>
        </authorList>
    </citation>
    <scope>NUCLEOTIDE SEQUENCE [LARGE SCALE GENOMIC DNA]</scope>
    <source>
        <strain evidence="6">BTP2013</strain>
        <tissue evidence="6">Blood</tissue>
    </source>
</reference>
<feature type="compositionally biased region" description="Basic and acidic residues" evidence="5">
    <location>
        <begin position="1"/>
        <end position="11"/>
    </location>
</feature>
<dbReference type="GO" id="GO:0005737">
    <property type="term" value="C:cytoplasm"/>
    <property type="evidence" value="ECO:0007669"/>
    <property type="project" value="UniProtKB-SubCell"/>
</dbReference>
<dbReference type="OrthoDB" id="9394386at2759"/>
<keyword evidence="7" id="KW-1185">Reference proteome</keyword>
<accession>A0A1V4KN37</accession>
<dbReference type="AlphaFoldDB" id="A0A1V4KN37"/>
<evidence type="ECO:0000256" key="4">
    <source>
        <dbReference type="ARBA" id="ARBA00022737"/>
    </source>
</evidence>
<dbReference type="Proteomes" id="UP000190648">
    <property type="component" value="Unassembled WGS sequence"/>
</dbReference>
<dbReference type="EMBL" id="LSYS01002605">
    <property type="protein sequence ID" value="OPJ85882.1"/>
    <property type="molecule type" value="Genomic_DNA"/>
</dbReference>
<evidence type="ECO:0000256" key="5">
    <source>
        <dbReference type="SAM" id="MobiDB-lite"/>
    </source>
</evidence>
<keyword evidence="2" id="KW-0963">Cytoplasm</keyword>
<evidence type="ECO:0000313" key="6">
    <source>
        <dbReference type="EMBL" id="OPJ85882.1"/>
    </source>
</evidence>
<comment type="caution">
    <text evidence="6">The sequence shown here is derived from an EMBL/GenBank/DDBJ whole genome shotgun (WGS) entry which is preliminary data.</text>
</comment>
<organism evidence="6 7">
    <name type="scientific">Patagioenas fasciata monilis</name>
    <dbReference type="NCBI Taxonomy" id="372326"/>
    <lineage>
        <taxon>Eukaryota</taxon>
        <taxon>Metazoa</taxon>
        <taxon>Chordata</taxon>
        <taxon>Craniata</taxon>
        <taxon>Vertebrata</taxon>
        <taxon>Euteleostomi</taxon>
        <taxon>Archelosauria</taxon>
        <taxon>Archosauria</taxon>
        <taxon>Dinosauria</taxon>
        <taxon>Saurischia</taxon>
        <taxon>Theropoda</taxon>
        <taxon>Coelurosauria</taxon>
        <taxon>Aves</taxon>
        <taxon>Neognathae</taxon>
        <taxon>Neoaves</taxon>
        <taxon>Columbimorphae</taxon>
        <taxon>Columbiformes</taxon>
        <taxon>Columbidae</taxon>
        <taxon>Patagioenas</taxon>
    </lineage>
</organism>
<proteinExistence type="predicted"/>